<evidence type="ECO:0000259" key="2">
    <source>
        <dbReference type="Pfam" id="PF05378"/>
    </source>
</evidence>
<dbReference type="InterPro" id="IPR002821">
    <property type="entry name" value="Hydantoinase_A"/>
</dbReference>
<dbReference type="PANTHER" id="PTHR11365">
    <property type="entry name" value="5-OXOPROLINASE RELATED"/>
    <property type="match status" value="1"/>
</dbReference>
<dbReference type="EMBL" id="VCPC01000008">
    <property type="protein sequence ID" value="TMV07449.1"/>
    <property type="molecule type" value="Genomic_DNA"/>
</dbReference>
<evidence type="ECO:0000259" key="3">
    <source>
        <dbReference type="Pfam" id="PF19278"/>
    </source>
</evidence>
<dbReference type="SUPFAM" id="SSF53067">
    <property type="entry name" value="Actin-like ATPase domain"/>
    <property type="match status" value="1"/>
</dbReference>
<gene>
    <name evidence="4" type="ORF">FGK64_21530</name>
</gene>
<dbReference type="Proteomes" id="UP001191082">
    <property type="component" value="Unassembled WGS sequence"/>
</dbReference>
<dbReference type="RefSeq" id="WP_138865925.1">
    <property type="nucleotide sequence ID" value="NZ_VCPC01000008.1"/>
</dbReference>
<sequence length="694" mass="72870">MNTLRIAVDIGGTFTDGVATDPDTSTIWVAKSLTTPQDPGEAVSTVVSSLLAQAKAAARDGVVDVAEVVHGTTLVTNALIERKGATTAGIFTAGTRDILDIRRELRYDLYDLHFEQPQPLVPGDRRFEIGERMAADGSVVSPLDADEIDALLEAIDASGAQAVAIGLLNAYVNDDHERELARVLAKRRPGLKISTSAAVAPEQREYERFTTVTANAYVQPLVDTYLTELDQRLRDQQIDGPLRIMLSSGGFTTSALAAQQPIALLESGPAGGVLSALNAALSQNLTDIVAFDMGGTTAKACVVTGGEPGIARSFEAGRVHRFKRGSGLPLLITSIDLIEIGAGGGSLAGISDLGTLVVGPESASSVPGPACYGLGGTEAAVTDADFWLGYLDGSSFLGGTMPLDRDSAERAIGALADQLGMTVLEAAYGIHDVVNENMASATRIHIAEKGHDPRDFTLVATGGAGPVHAVAIARKLGMPRVLCAPAAGAGSCLGFLAAPARIDRALVQTAPLAQVDWSHIRAELNGIRAEAHDALIAAGASADELFYEVDVEMQYAGQGNAVLVRVPLDDIAPGFAPELGRLFEENYARLYGRTVPHGQPLTVAWRMIGRAPIKTQRFIREVTGTAPAEPKTRRLYDPAVGSFAEAAVYRRDSLTAGTVLTGPLVIEEAESTFVVPVAATVRILDDLSILAELS</sequence>
<feature type="domain" description="Acetophenone carboxylase-like C-terminal" evidence="3">
    <location>
        <begin position="525"/>
        <end position="687"/>
    </location>
</feature>
<evidence type="ECO:0000313" key="4">
    <source>
        <dbReference type="EMBL" id="TMV07449.1"/>
    </source>
</evidence>
<dbReference type="InterPro" id="IPR049517">
    <property type="entry name" value="ACX-like_C"/>
</dbReference>
<dbReference type="Pfam" id="PF05378">
    <property type="entry name" value="Hydant_A_N"/>
    <property type="match status" value="1"/>
</dbReference>
<proteinExistence type="predicted"/>
<dbReference type="InterPro" id="IPR045079">
    <property type="entry name" value="Oxoprolinase-like"/>
</dbReference>
<name>A0ABY2WY54_9RHOB</name>
<dbReference type="InterPro" id="IPR008040">
    <property type="entry name" value="Hydant_A_N"/>
</dbReference>
<accession>A0ABY2WY54</accession>
<protein>
    <submittedName>
        <fullName evidence="4">Hydantoinase/oxoprolinase family protein</fullName>
    </submittedName>
</protein>
<feature type="domain" description="Hydantoinase A/oxoprolinase" evidence="1">
    <location>
        <begin position="208"/>
        <end position="502"/>
    </location>
</feature>
<dbReference type="Pfam" id="PF01968">
    <property type="entry name" value="Hydantoinase_A"/>
    <property type="match status" value="1"/>
</dbReference>
<organism evidence="4 5">
    <name type="scientific">Arenibacterium halophilum</name>
    <dbReference type="NCBI Taxonomy" id="2583821"/>
    <lineage>
        <taxon>Bacteria</taxon>
        <taxon>Pseudomonadati</taxon>
        <taxon>Pseudomonadota</taxon>
        <taxon>Alphaproteobacteria</taxon>
        <taxon>Rhodobacterales</taxon>
        <taxon>Paracoccaceae</taxon>
        <taxon>Arenibacterium</taxon>
    </lineage>
</organism>
<evidence type="ECO:0000313" key="5">
    <source>
        <dbReference type="Proteomes" id="UP001191082"/>
    </source>
</evidence>
<evidence type="ECO:0000259" key="1">
    <source>
        <dbReference type="Pfam" id="PF01968"/>
    </source>
</evidence>
<dbReference type="InterPro" id="IPR043129">
    <property type="entry name" value="ATPase_NBD"/>
</dbReference>
<comment type="caution">
    <text evidence="4">The sequence shown here is derived from an EMBL/GenBank/DDBJ whole genome shotgun (WGS) entry which is preliminary data.</text>
</comment>
<keyword evidence="5" id="KW-1185">Reference proteome</keyword>
<reference evidence="4 5" key="1">
    <citation type="submission" date="2019-05" db="EMBL/GenBank/DDBJ databases">
        <title>Marivita sp. nov. isolated from sea sediment.</title>
        <authorList>
            <person name="Kim W."/>
        </authorList>
    </citation>
    <scope>NUCLEOTIDE SEQUENCE [LARGE SCALE GENOMIC DNA]</scope>
    <source>
        <strain evidence="4 5">CAU 1492</strain>
    </source>
</reference>
<dbReference type="Pfam" id="PF19278">
    <property type="entry name" value="Hydant_A_C"/>
    <property type="match status" value="1"/>
</dbReference>
<feature type="domain" description="Hydantoinase/oxoprolinase N-terminal" evidence="2">
    <location>
        <begin position="5"/>
        <end position="185"/>
    </location>
</feature>
<dbReference type="PANTHER" id="PTHR11365:SF23">
    <property type="entry name" value="HYPOTHETICAL 5-OXOPROLINASE (EUROFUNG)-RELATED"/>
    <property type="match status" value="1"/>
</dbReference>